<keyword evidence="3" id="KW-1185">Reference proteome</keyword>
<evidence type="ECO:0000256" key="1">
    <source>
        <dbReference type="SAM" id="SignalP"/>
    </source>
</evidence>
<dbReference type="KEGG" id="amuc:Pan181_36320"/>
<proteinExistence type="predicted"/>
<keyword evidence="1" id="KW-0732">Signal</keyword>
<evidence type="ECO:0008006" key="4">
    <source>
        <dbReference type="Google" id="ProtNLM"/>
    </source>
</evidence>
<name>A0A518ARS9_9BACT</name>
<dbReference type="AlphaFoldDB" id="A0A518ARS9"/>
<dbReference type="PROSITE" id="PS51318">
    <property type="entry name" value="TAT"/>
    <property type="match status" value="1"/>
</dbReference>
<organism evidence="2 3">
    <name type="scientific">Aeoliella mucimassa</name>
    <dbReference type="NCBI Taxonomy" id="2527972"/>
    <lineage>
        <taxon>Bacteria</taxon>
        <taxon>Pseudomonadati</taxon>
        <taxon>Planctomycetota</taxon>
        <taxon>Planctomycetia</taxon>
        <taxon>Pirellulales</taxon>
        <taxon>Lacipirellulaceae</taxon>
        <taxon>Aeoliella</taxon>
    </lineage>
</organism>
<evidence type="ECO:0000313" key="2">
    <source>
        <dbReference type="EMBL" id="QDU57416.1"/>
    </source>
</evidence>
<dbReference type="Proteomes" id="UP000315750">
    <property type="component" value="Chromosome"/>
</dbReference>
<accession>A0A518ARS9</accession>
<feature type="chain" id="PRO_5021975213" description="DUF1570 domain-containing protein" evidence="1">
    <location>
        <begin position="29"/>
        <end position="262"/>
    </location>
</feature>
<evidence type="ECO:0000313" key="3">
    <source>
        <dbReference type="Proteomes" id="UP000315750"/>
    </source>
</evidence>
<gene>
    <name evidence="2" type="ORF">Pan181_36320</name>
</gene>
<reference evidence="2 3" key="1">
    <citation type="submission" date="2019-02" db="EMBL/GenBank/DDBJ databases">
        <title>Deep-cultivation of Planctomycetes and their phenomic and genomic characterization uncovers novel biology.</title>
        <authorList>
            <person name="Wiegand S."/>
            <person name="Jogler M."/>
            <person name="Boedeker C."/>
            <person name="Pinto D."/>
            <person name="Vollmers J."/>
            <person name="Rivas-Marin E."/>
            <person name="Kohn T."/>
            <person name="Peeters S.H."/>
            <person name="Heuer A."/>
            <person name="Rast P."/>
            <person name="Oberbeckmann S."/>
            <person name="Bunk B."/>
            <person name="Jeske O."/>
            <person name="Meyerdierks A."/>
            <person name="Storesund J.E."/>
            <person name="Kallscheuer N."/>
            <person name="Luecker S."/>
            <person name="Lage O.M."/>
            <person name="Pohl T."/>
            <person name="Merkel B.J."/>
            <person name="Hornburger P."/>
            <person name="Mueller R.-W."/>
            <person name="Bruemmer F."/>
            <person name="Labrenz M."/>
            <person name="Spormann A.M."/>
            <person name="Op den Camp H."/>
            <person name="Overmann J."/>
            <person name="Amann R."/>
            <person name="Jetten M.S.M."/>
            <person name="Mascher T."/>
            <person name="Medema M.H."/>
            <person name="Devos D.P."/>
            <person name="Kaster A.-K."/>
            <person name="Ovreas L."/>
            <person name="Rohde M."/>
            <person name="Galperin M.Y."/>
            <person name="Jogler C."/>
        </authorList>
    </citation>
    <scope>NUCLEOTIDE SEQUENCE [LARGE SCALE GENOMIC DNA]</scope>
    <source>
        <strain evidence="2 3">Pan181</strain>
    </source>
</reference>
<feature type="signal peptide" evidence="1">
    <location>
        <begin position="1"/>
        <end position="28"/>
    </location>
</feature>
<dbReference type="InterPro" id="IPR006311">
    <property type="entry name" value="TAT_signal"/>
</dbReference>
<protein>
    <recommendedName>
        <fullName evidence="4">DUF1570 domain-containing protein</fullName>
    </recommendedName>
</protein>
<dbReference type="EMBL" id="CP036278">
    <property type="protein sequence ID" value="QDU57416.1"/>
    <property type="molecule type" value="Genomic_DNA"/>
</dbReference>
<sequence length="262" mass="30526" precursor="true">MALTRRKFCQMALATGAASWLVPRASVAAPTWVDQRQVGPFICQSAFPLVQHQELLAELPPLERELQRVLAVRPLKSPIYLYLLASEEQHKAYIAERYPQIPYRRALYVRQDDQSNIFAYYDKELPVDLRHECTHALLHGDLPMVPLWLDEGLAEYFEVKKEDRARKNPHLRPLKRDLAFKGIPYISELERHEKLEEMTARDYRHSWAWVHFMLHGPRAAHAELVMYLLDIRSNTVPGSLGERLARAVPNVQAHLIQHFRNL</sequence>